<accession>A0A0A0M9K4</accession>
<evidence type="ECO:0000256" key="1">
    <source>
        <dbReference type="ARBA" id="ARBA00007405"/>
    </source>
</evidence>
<comment type="similarity">
    <text evidence="1">Belongs to the ribonucleoside diphosphate reductase class-2 family.</text>
</comment>
<dbReference type="AlphaFoldDB" id="A0A0A0M9K4"/>
<evidence type="ECO:0000313" key="9">
    <source>
        <dbReference type="Proteomes" id="UP000030003"/>
    </source>
</evidence>
<gene>
    <name evidence="8" type="ORF">N791_13165</name>
</gene>
<feature type="compositionally biased region" description="Low complexity" evidence="6">
    <location>
        <begin position="24"/>
        <end position="33"/>
    </location>
</feature>
<feature type="region of interest" description="Disordered" evidence="6">
    <location>
        <begin position="16"/>
        <end position="38"/>
    </location>
</feature>
<protein>
    <recommendedName>
        <fullName evidence="2">ribonucleoside-diphosphate reductase</fullName>
        <ecNumber evidence="2">1.17.4.1</ecNumber>
    </recommendedName>
</protein>
<evidence type="ECO:0000313" key="8">
    <source>
        <dbReference type="EMBL" id="KGO98904.1"/>
    </source>
</evidence>
<dbReference type="RefSeq" id="WP_027069728.1">
    <property type="nucleotide sequence ID" value="NZ_AUHT01000007.1"/>
</dbReference>
<organism evidence="8 9">
    <name type="scientific">Lysobacter defluvii IMMIB APB-9 = DSM 18482</name>
    <dbReference type="NCBI Taxonomy" id="1385515"/>
    <lineage>
        <taxon>Bacteria</taxon>
        <taxon>Pseudomonadati</taxon>
        <taxon>Pseudomonadota</taxon>
        <taxon>Gammaproteobacteria</taxon>
        <taxon>Lysobacterales</taxon>
        <taxon>Lysobacteraceae</taxon>
        <taxon>Novilysobacter</taxon>
    </lineage>
</organism>
<feature type="compositionally biased region" description="Basic and acidic residues" evidence="6">
    <location>
        <begin position="193"/>
        <end position="226"/>
    </location>
</feature>
<evidence type="ECO:0000256" key="4">
    <source>
        <dbReference type="ARBA" id="ARBA00022741"/>
    </source>
</evidence>
<proteinExistence type="inferred from homology"/>
<dbReference type="STRING" id="1385515.GCA_000423325_01346"/>
<dbReference type="Proteomes" id="UP000030003">
    <property type="component" value="Unassembled WGS sequence"/>
</dbReference>
<dbReference type="EC" id="1.17.4.1" evidence="2"/>
<evidence type="ECO:0000259" key="7">
    <source>
        <dbReference type="Pfam" id="PF12637"/>
    </source>
</evidence>
<evidence type="ECO:0000256" key="6">
    <source>
        <dbReference type="SAM" id="MobiDB-lite"/>
    </source>
</evidence>
<reference evidence="8 9" key="1">
    <citation type="submission" date="2013-08" db="EMBL/GenBank/DDBJ databases">
        <title>Genomic analysis of Lysobacter defluvii.</title>
        <authorList>
            <person name="Wang Q."/>
            <person name="Wang G."/>
        </authorList>
    </citation>
    <scope>NUCLEOTIDE SEQUENCE [LARGE SCALE GENOMIC DNA]</scope>
    <source>
        <strain evidence="8 9">IMMIB APB-9</strain>
    </source>
</reference>
<dbReference type="eggNOG" id="COG0209">
    <property type="taxonomic scope" value="Bacteria"/>
</dbReference>
<keyword evidence="3" id="KW-0237">DNA synthesis</keyword>
<comment type="caution">
    <text evidence="8">The sequence shown here is derived from an EMBL/GenBank/DDBJ whole genome shotgun (WGS) entry which is preliminary data.</text>
</comment>
<evidence type="ECO:0000256" key="3">
    <source>
        <dbReference type="ARBA" id="ARBA00022634"/>
    </source>
</evidence>
<dbReference type="EMBL" id="AVBH01000042">
    <property type="protein sequence ID" value="KGO98904.1"/>
    <property type="molecule type" value="Genomic_DNA"/>
</dbReference>
<dbReference type="InterPro" id="IPR024434">
    <property type="entry name" value="TSCPD_dom"/>
</dbReference>
<feature type="domain" description="TSCPD" evidence="7">
    <location>
        <begin position="50"/>
        <end position="163"/>
    </location>
</feature>
<comment type="catalytic activity">
    <reaction evidence="5">
        <text>a 2'-deoxyribonucleoside 5'-diphosphate + [thioredoxin]-disulfide + H2O = a ribonucleoside 5'-diphosphate + [thioredoxin]-dithiol</text>
        <dbReference type="Rhea" id="RHEA:23252"/>
        <dbReference type="Rhea" id="RHEA-COMP:10698"/>
        <dbReference type="Rhea" id="RHEA-COMP:10700"/>
        <dbReference type="ChEBI" id="CHEBI:15377"/>
        <dbReference type="ChEBI" id="CHEBI:29950"/>
        <dbReference type="ChEBI" id="CHEBI:50058"/>
        <dbReference type="ChEBI" id="CHEBI:57930"/>
        <dbReference type="ChEBI" id="CHEBI:73316"/>
        <dbReference type="EC" id="1.17.4.1"/>
    </reaction>
</comment>
<feature type="region of interest" description="Disordered" evidence="6">
    <location>
        <begin position="193"/>
        <end position="231"/>
    </location>
</feature>
<name>A0A0A0M9K4_9GAMM</name>
<dbReference type="GO" id="GO:0071897">
    <property type="term" value="P:DNA biosynthetic process"/>
    <property type="evidence" value="ECO:0007669"/>
    <property type="project" value="UniProtKB-KW"/>
</dbReference>
<sequence>MAIRIDKKITGYAVATPEDKAKAAEQPAPAPAASEERGAKVIQMHEKIERPETLVGSTYKLKTPLFEHALYVTINDIVLNAGSEHEHRRPFEIFINSKNMDHFQWIVALTRIMSAVFRKGGDVTFLVEEMKAVFDPRGGYFKAGGVYMPSLVAELGSIVEEHLKSIGLIQDPELSPEQRALIEEKRAAYAALDSKKNTDEPVAPRDELSGDLFPEPRVREEPRSEDVAVTGDGGASFPPSATMCHKCSAKAVVIMDGCATCLNCGYSKCG</sequence>
<dbReference type="GO" id="GO:0000166">
    <property type="term" value="F:nucleotide binding"/>
    <property type="evidence" value="ECO:0007669"/>
    <property type="project" value="UniProtKB-KW"/>
</dbReference>
<evidence type="ECO:0000256" key="5">
    <source>
        <dbReference type="ARBA" id="ARBA00047754"/>
    </source>
</evidence>
<keyword evidence="4" id="KW-0547">Nucleotide-binding</keyword>
<dbReference type="Pfam" id="PF12637">
    <property type="entry name" value="TSCPD"/>
    <property type="match status" value="1"/>
</dbReference>
<keyword evidence="9" id="KW-1185">Reference proteome</keyword>
<dbReference type="OrthoDB" id="8478578at2"/>
<dbReference type="GO" id="GO:0004748">
    <property type="term" value="F:ribonucleoside-diphosphate reductase activity, thioredoxin disulfide as acceptor"/>
    <property type="evidence" value="ECO:0007669"/>
    <property type="project" value="UniProtKB-EC"/>
</dbReference>
<evidence type="ECO:0000256" key="2">
    <source>
        <dbReference type="ARBA" id="ARBA00012274"/>
    </source>
</evidence>